<evidence type="ECO:0000313" key="2">
    <source>
        <dbReference type="EMBL" id="RTR26158.1"/>
    </source>
</evidence>
<protein>
    <recommendedName>
        <fullName evidence="4">YgaB-like protein</fullName>
    </recommendedName>
</protein>
<dbReference type="AlphaFoldDB" id="A0A3S0KGD7"/>
<dbReference type="InterPro" id="IPR025572">
    <property type="entry name" value="YgaB"/>
</dbReference>
<accession>A0A3S0KGD7</accession>
<name>A0A3S0KGD7_9BACI</name>
<sequence length="83" mass="9865">MNKFNRLVNEQMETMEKLLFLQSEIERCQALEDELKALQQETKLESIQEDIARMKAELKEIHETFEKQTEELIESYQEVSTVG</sequence>
<keyword evidence="3" id="KW-1185">Reference proteome</keyword>
<reference evidence="2 3" key="1">
    <citation type="submission" date="2018-12" db="EMBL/GenBank/DDBJ databases">
        <title>Bacillus yapensis draft genome sequence.</title>
        <authorList>
            <person name="Yu L."/>
            <person name="Xu X."/>
            <person name="Tang X."/>
        </authorList>
    </citation>
    <scope>NUCLEOTIDE SEQUENCE [LARGE SCALE GENOMIC DNA]</scope>
    <source>
        <strain evidence="2 3">XXST-01</strain>
    </source>
</reference>
<dbReference type="Pfam" id="PF14182">
    <property type="entry name" value="YgaB"/>
    <property type="match status" value="1"/>
</dbReference>
<dbReference type="RefSeq" id="WP_126410887.1">
    <property type="nucleotide sequence ID" value="NZ_RXNT01000026.1"/>
</dbReference>
<evidence type="ECO:0000256" key="1">
    <source>
        <dbReference type="SAM" id="Coils"/>
    </source>
</evidence>
<dbReference type="Proteomes" id="UP000271374">
    <property type="component" value="Unassembled WGS sequence"/>
</dbReference>
<keyword evidence="1" id="KW-0175">Coiled coil</keyword>
<feature type="coiled-coil region" evidence="1">
    <location>
        <begin position="21"/>
        <end position="71"/>
    </location>
</feature>
<evidence type="ECO:0008006" key="4">
    <source>
        <dbReference type="Google" id="ProtNLM"/>
    </source>
</evidence>
<dbReference type="OrthoDB" id="2942102at2"/>
<evidence type="ECO:0000313" key="3">
    <source>
        <dbReference type="Proteomes" id="UP000271374"/>
    </source>
</evidence>
<proteinExistence type="predicted"/>
<comment type="caution">
    <text evidence="2">The sequence shown here is derived from an EMBL/GenBank/DDBJ whole genome shotgun (WGS) entry which is preliminary data.</text>
</comment>
<gene>
    <name evidence="2" type="ORF">EKG37_21875</name>
</gene>
<dbReference type="EMBL" id="RXNT01000026">
    <property type="protein sequence ID" value="RTR26158.1"/>
    <property type="molecule type" value="Genomic_DNA"/>
</dbReference>
<organism evidence="2 3">
    <name type="scientific">Bacillus yapensis</name>
    <dbReference type="NCBI Taxonomy" id="2492960"/>
    <lineage>
        <taxon>Bacteria</taxon>
        <taxon>Bacillati</taxon>
        <taxon>Bacillota</taxon>
        <taxon>Bacilli</taxon>
        <taxon>Bacillales</taxon>
        <taxon>Bacillaceae</taxon>
        <taxon>Bacillus</taxon>
    </lineage>
</organism>